<gene>
    <name evidence="3" type="ORF">NP590_09465</name>
</gene>
<dbReference type="Pfam" id="PF16068">
    <property type="entry name" value="DUF4810"/>
    <property type="match status" value="1"/>
</dbReference>
<keyword evidence="4" id="KW-1185">Reference proteome</keyword>
<dbReference type="PROSITE" id="PS51257">
    <property type="entry name" value="PROKAR_LIPOPROTEIN"/>
    <property type="match status" value="1"/>
</dbReference>
<sequence length="141" mass="16124">MYLLKFRSQTTICFMGLMLAVMLSGCVPPGLYYWGDYETSLFERYVENNPQHTDAYLTQTLLEAEKQHRKVPPGVYADYGFLLYTRGDKAGAIENFQKERALYPESLALMNKLIERIQQKEKASEAISSPSVEQPVTGEQQ</sequence>
<evidence type="ECO:0000256" key="2">
    <source>
        <dbReference type="SAM" id="Phobius"/>
    </source>
</evidence>
<dbReference type="RefSeq" id="WP_256602127.1">
    <property type="nucleotide sequence ID" value="NZ_JANIBJ010000015.1"/>
</dbReference>
<dbReference type="EMBL" id="JANIBJ010000015">
    <property type="protein sequence ID" value="MCQ8104331.1"/>
    <property type="molecule type" value="Genomic_DNA"/>
</dbReference>
<accession>A0ABT1TFT8</accession>
<dbReference type="InterPro" id="IPR014508">
    <property type="entry name" value="UCP020555_TPR-like"/>
</dbReference>
<feature type="compositionally biased region" description="Polar residues" evidence="1">
    <location>
        <begin position="126"/>
        <end position="141"/>
    </location>
</feature>
<feature type="region of interest" description="Disordered" evidence="1">
    <location>
        <begin position="121"/>
        <end position="141"/>
    </location>
</feature>
<evidence type="ECO:0000256" key="1">
    <source>
        <dbReference type="SAM" id="MobiDB-lite"/>
    </source>
</evidence>
<keyword evidence="2" id="KW-0812">Transmembrane</keyword>
<dbReference type="SUPFAM" id="SSF48452">
    <property type="entry name" value="TPR-like"/>
    <property type="match status" value="1"/>
</dbReference>
<reference evidence="3 4" key="1">
    <citation type="submission" date="2022-07" db="EMBL/GenBank/DDBJ databases">
        <title>Methylomonas rivi sp. nov., Methylomonas rosea sp. nov., Methylomonas aureus sp. nov. and Methylomonas subterranea sp. nov., four novel methanotrophs isolated from a freshwater creek and the deep terrestrial subsurface.</title>
        <authorList>
            <person name="Abin C."/>
            <person name="Sankaranarayanan K."/>
            <person name="Garner C."/>
            <person name="Sindelar R."/>
            <person name="Kotary K."/>
            <person name="Garner R."/>
            <person name="Barclay S."/>
            <person name="Lawson P."/>
            <person name="Krumholz L."/>
        </authorList>
    </citation>
    <scope>NUCLEOTIDE SEQUENCE [LARGE SCALE GENOMIC DNA]</scope>
    <source>
        <strain evidence="3 4">SURF-2</strain>
    </source>
</reference>
<evidence type="ECO:0000313" key="4">
    <source>
        <dbReference type="Proteomes" id="UP001524499"/>
    </source>
</evidence>
<organism evidence="3 4">
    <name type="scientific">Methylomonas subterranea</name>
    <dbReference type="NCBI Taxonomy" id="2952225"/>
    <lineage>
        <taxon>Bacteria</taxon>
        <taxon>Pseudomonadati</taxon>
        <taxon>Pseudomonadota</taxon>
        <taxon>Gammaproteobacteria</taxon>
        <taxon>Methylococcales</taxon>
        <taxon>Methylococcaceae</taxon>
        <taxon>Methylomonas</taxon>
    </lineage>
</organism>
<feature type="transmembrane region" description="Helical" evidence="2">
    <location>
        <begin position="12"/>
        <end position="34"/>
    </location>
</feature>
<evidence type="ECO:0000313" key="3">
    <source>
        <dbReference type="EMBL" id="MCQ8104331.1"/>
    </source>
</evidence>
<proteinExistence type="predicted"/>
<dbReference type="Proteomes" id="UP001524499">
    <property type="component" value="Unassembled WGS sequence"/>
</dbReference>
<keyword evidence="2" id="KW-1133">Transmembrane helix</keyword>
<comment type="caution">
    <text evidence="3">The sequence shown here is derived from an EMBL/GenBank/DDBJ whole genome shotgun (WGS) entry which is preliminary data.</text>
</comment>
<dbReference type="Gene3D" id="1.25.40.10">
    <property type="entry name" value="Tetratricopeptide repeat domain"/>
    <property type="match status" value="1"/>
</dbReference>
<protein>
    <submittedName>
        <fullName evidence="3">DUF4810 domain-containing protein</fullName>
    </submittedName>
</protein>
<name>A0ABT1TFT8_9GAMM</name>
<dbReference type="InterPro" id="IPR011990">
    <property type="entry name" value="TPR-like_helical_dom_sf"/>
</dbReference>
<keyword evidence="2" id="KW-0472">Membrane</keyword>